<proteinExistence type="predicted"/>
<organism evidence="1">
    <name type="scientific">Rhizophora mucronata</name>
    <name type="common">Asiatic mangrove</name>
    <dbReference type="NCBI Taxonomy" id="61149"/>
    <lineage>
        <taxon>Eukaryota</taxon>
        <taxon>Viridiplantae</taxon>
        <taxon>Streptophyta</taxon>
        <taxon>Embryophyta</taxon>
        <taxon>Tracheophyta</taxon>
        <taxon>Spermatophyta</taxon>
        <taxon>Magnoliopsida</taxon>
        <taxon>eudicotyledons</taxon>
        <taxon>Gunneridae</taxon>
        <taxon>Pentapetalae</taxon>
        <taxon>rosids</taxon>
        <taxon>fabids</taxon>
        <taxon>Malpighiales</taxon>
        <taxon>Rhizophoraceae</taxon>
        <taxon>Rhizophora</taxon>
    </lineage>
</organism>
<accession>A0A2P2R0Y1</accession>
<protein>
    <submittedName>
        <fullName evidence="1">Uncharacterized protein</fullName>
    </submittedName>
</protein>
<evidence type="ECO:0000313" key="1">
    <source>
        <dbReference type="EMBL" id="MBX72811.1"/>
    </source>
</evidence>
<reference evidence="1" key="1">
    <citation type="submission" date="2018-02" db="EMBL/GenBank/DDBJ databases">
        <title>Rhizophora mucronata_Transcriptome.</title>
        <authorList>
            <person name="Meera S.P."/>
            <person name="Sreeshan A."/>
            <person name="Augustine A."/>
        </authorList>
    </citation>
    <scope>NUCLEOTIDE SEQUENCE</scope>
    <source>
        <tissue evidence="1">Leaf</tissue>
    </source>
</reference>
<sequence length="36" mass="4084">MFSVCKIPICEIALDLSNWASFYAGELPKWAGFVIY</sequence>
<dbReference type="AlphaFoldDB" id="A0A2P2R0Y1"/>
<name>A0A2P2R0Y1_RHIMU</name>
<dbReference type="EMBL" id="GGEC01092327">
    <property type="protein sequence ID" value="MBX72811.1"/>
    <property type="molecule type" value="Transcribed_RNA"/>
</dbReference>